<dbReference type="Proteomes" id="UP001618531">
    <property type="component" value="Unassembled WGS sequence"/>
</dbReference>
<gene>
    <name evidence="2" type="ORF">ACINKY_09030</name>
</gene>
<dbReference type="Pfam" id="PF00144">
    <property type="entry name" value="Beta-lactamase"/>
    <property type="match status" value="1"/>
</dbReference>
<proteinExistence type="predicted"/>
<accession>A0ABW8HRQ4</accession>
<dbReference type="GO" id="GO:0016787">
    <property type="term" value="F:hydrolase activity"/>
    <property type="evidence" value="ECO:0007669"/>
    <property type="project" value="UniProtKB-KW"/>
</dbReference>
<organism evidence="2 3">
    <name type="scientific">Paenibacillus illinoisensis</name>
    <dbReference type="NCBI Taxonomy" id="59845"/>
    <lineage>
        <taxon>Bacteria</taxon>
        <taxon>Bacillati</taxon>
        <taxon>Bacillota</taxon>
        <taxon>Bacilli</taxon>
        <taxon>Bacillales</taxon>
        <taxon>Paenibacillaceae</taxon>
        <taxon>Paenibacillus</taxon>
    </lineage>
</organism>
<dbReference type="InterPro" id="IPR001466">
    <property type="entry name" value="Beta-lactam-related"/>
</dbReference>
<dbReference type="InterPro" id="IPR012338">
    <property type="entry name" value="Beta-lactam/transpept-like"/>
</dbReference>
<sequence length="69" mass="7701">MLFEIGSITKVFTSILLLEMEREKRLSPDDMVGKFVPHVKNDYLNKISLKNLATHTSGFTCTGSKPQSG</sequence>
<comment type="caution">
    <text evidence="2">The sequence shown here is derived from an EMBL/GenBank/DDBJ whole genome shotgun (WGS) entry which is preliminary data.</text>
</comment>
<reference evidence="2 3" key="1">
    <citation type="submission" date="2024-11" db="EMBL/GenBank/DDBJ databases">
        <title>Identification and Characterization of a Novel Fosfomycin Bacillithiol Transferase FosB8 in Paenibacillus illinoisensis.</title>
        <authorList>
            <person name="Lu W."/>
        </authorList>
    </citation>
    <scope>NUCLEOTIDE SEQUENCE [LARGE SCALE GENOMIC DNA]</scope>
    <source>
        <strain evidence="2 3">WP77</strain>
    </source>
</reference>
<name>A0ABW8HRQ4_9BACL</name>
<keyword evidence="3" id="KW-1185">Reference proteome</keyword>
<keyword evidence="2" id="KW-0378">Hydrolase</keyword>
<evidence type="ECO:0000313" key="3">
    <source>
        <dbReference type="Proteomes" id="UP001618531"/>
    </source>
</evidence>
<dbReference type="Gene3D" id="3.40.710.10">
    <property type="entry name" value="DD-peptidase/beta-lactamase superfamily"/>
    <property type="match status" value="1"/>
</dbReference>
<protein>
    <submittedName>
        <fullName evidence="2">Serine hydrolase domain-containing protein</fullName>
    </submittedName>
</protein>
<evidence type="ECO:0000259" key="1">
    <source>
        <dbReference type="Pfam" id="PF00144"/>
    </source>
</evidence>
<dbReference type="RefSeq" id="WP_402873823.1">
    <property type="nucleotide sequence ID" value="NZ_JBIYSL010000002.1"/>
</dbReference>
<dbReference type="EMBL" id="JBIYSL010000002">
    <property type="protein sequence ID" value="MFK0522341.1"/>
    <property type="molecule type" value="Genomic_DNA"/>
</dbReference>
<dbReference type="SUPFAM" id="SSF56601">
    <property type="entry name" value="beta-lactamase/transpeptidase-like"/>
    <property type="match status" value="1"/>
</dbReference>
<evidence type="ECO:0000313" key="2">
    <source>
        <dbReference type="EMBL" id="MFK0522341.1"/>
    </source>
</evidence>
<feature type="domain" description="Beta-lactamase-related" evidence="1">
    <location>
        <begin position="2"/>
        <end position="59"/>
    </location>
</feature>